<dbReference type="OrthoDB" id="9776552at2"/>
<evidence type="ECO:0000256" key="13">
    <source>
        <dbReference type="SAM" id="Phobius"/>
    </source>
</evidence>
<dbReference type="Pfam" id="PF02518">
    <property type="entry name" value="HATPase_c"/>
    <property type="match status" value="1"/>
</dbReference>
<dbReference type="RefSeq" id="WP_125957063.1">
    <property type="nucleotide sequence ID" value="NZ_JAQEJV010000006.1"/>
</dbReference>
<evidence type="ECO:0000256" key="10">
    <source>
        <dbReference type="ARBA" id="ARBA00023012"/>
    </source>
</evidence>
<dbReference type="SUPFAM" id="SSF55874">
    <property type="entry name" value="ATPase domain of HSP90 chaperone/DNA topoisomerase II/histidine kinase"/>
    <property type="match status" value="1"/>
</dbReference>
<dbReference type="InterPro" id="IPR050640">
    <property type="entry name" value="Bact_2-comp_sensor_kinase"/>
</dbReference>
<evidence type="ECO:0000256" key="6">
    <source>
        <dbReference type="ARBA" id="ARBA00022741"/>
    </source>
</evidence>
<accession>A0A429ZMC6</accession>
<keyword evidence="2" id="KW-1003">Cell membrane</keyword>
<dbReference type="InterPro" id="IPR010559">
    <property type="entry name" value="Sig_transdc_His_kin_internal"/>
</dbReference>
<organism evidence="16 17">
    <name type="scientific">Vagococcus bubulae</name>
    <dbReference type="NCBI Taxonomy" id="1977868"/>
    <lineage>
        <taxon>Bacteria</taxon>
        <taxon>Bacillati</taxon>
        <taxon>Bacillota</taxon>
        <taxon>Bacilli</taxon>
        <taxon>Lactobacillales</taxon>
        <taxon>Enterococcaceae</taxon>
        <taxon>Vagococcus</taxon>
    </lineage>
</organism>
<reference evidence="16 17" key="1">
    <citation type="submission" date="2017-05" db="EMBL/GenBank/DDBJ databases">
        <title>Vagococcus spp. assemblies.</title>
        <authorList>
            <person name="Gulvik C.A."/>
        </authorList>
    </citation>
    <scope>NUCLEOTIDE SEQUENCE [LARGE SCALE GENOMIC DNA]</scope>
    <source>
        <strain evidence="16 17">SS1994</strain>
    </source>
</reference>
<keyword evidence="5 13" id="KW-0812">Transmembrane</keyword>
<dbReference type="PANTHER" id="PTHR34220:SF11">
    <property type="entry name" value="SENSOR PROTEIN KINASE HPTS"/>
    <property type="match status" value="1"/>
</dbReference>
<evidence type="ECO:0000313" key="16">
    <source>
        <dbReference type="EMBL" id="RST94833.1"/>
    </source>
</evidence>
<keyword evidence="7" id="KW-0418">Kinase</keyword>
<keyword evidence="3" id="KW-0597">Phosphoprotein</keyword>
<dbReference type="GO" id="GO:0005886">
    <property type="term" value="C:plasma membrane"/>
    <property type="evidence" value="ECO:0007669"/>
    <property type="project" value="UniProtKB-SubCell"/>
</dbReference>
<dbReference type="PANTHER" id="PTHR34220">
    <property type="entry name" value="SENSOR HISTIDINE KINASE YPDA"/>
    <property type="match status" value="1"/>
</dbReference>
<keyword evidence="8" id="KW-0067">ATP-binding</keyword>
<dbReference type="Proteomes" id="UP000288490">
    <property type="component" value="Unassembled WGS sequence"/>
</dbReference>
<dbReference type="EMBL" id="NGJT01000006">
    <property type="protein sequence ID" value="RST94833.1"/>
    <property type="molecule type" value="Genomic_DNA"/>
</dbReference>
<dbReference type="GO" id="GO:0005524">
    <property type="term" value="F:ATP binding"/>
    <property type="evidence" value="ECO:0007669"/>
    <property type="project" value="UniProtKB-KW"/>
</dbReference>
<keyword evidence="10" id="KW-0902">Two-component regulatory system</keyword>
<evidence type="ECO:0000256" key="1">
    <source>
        <dbReference type="ARBA" id="ARBA00004651"/>
    </source>
</evidence>
<proteinExistence type="predicted"/>
<gene>
    <name evidence="16" type="ORF">CBF36_04705</name>
</gene>
<comment type="subcellular location">
    <subcellularLocation>
        <location evidence="1">Cell membrane</location>
        <topology evidence="1">Multi-pass membrane protein</topology>
    </subcellularLocation>
</comment>
<keyword evidence="17" id="KW-1185">Reference proteome</keyword>
<evidence type="ECO:0000256" key="5">
    <source>
        <dbReference type="ARBA" id="ARBA00022692"/>
    </source>
</evidence>
<dbReference type="GO" id="GO:0000155">
    <property type="term" value="F:phosphorelay sensor kinase activity"/>
    <property type="evidence" value="ECO:0007669"/>
    <property type="project" value="InterPro"/>
</dbReference>
<feature type="coiled-coil region" evidence="12">
    <location>
        <begin position="310"/>
        <end position="337"/>
    </location>
</feature>
<protein>
    <submittedName>
        <fullName evidence="16">Uncharacterized protein</fullName>
    </submittedName>
</protein>
<evidence type="ECO:0000259" key="15">
    <source>
        <dbReference type="Pfam" id="PF06580"/>
    </source>
</evidence>
<feature type="transmembrane region" description="Helical" evidence="13">
    <location>
        <begin position="20"/>
        <end position="38"/>
    </location>
</feature>
<feature type="domain" description="Histidine kinase/HSP90-like ATPase" evidence="14">
    <location>
        <begin position="438"/>
        <end position="504"/>
    </location>
</feature>
<evidence type="ECO:0000259" key="14">
    <source>
        <dbReference type="Pfam" id="PF02518"/>
    </source>
</evidence>
<name>A0A429ZMC6_9ENTE</name>
<keyword evidence="9 13" id="KW-1133">Transmembrane helix</keyword>
<evidence type="ECO:0000256" key="4">
    <source>
        <dbReference type="ARBA" id="ARBA00022679"/>
    </source>
</evidence>
<dbReference type="Gene3D" id="3.30.565.10">
    <property type="entry name" value="Histidine kinase-like ATPase, C-terminal domain"/>
    <property type="match status" value="1"/>
</dbReference>
<feature type="transmembrane region" description="Helical" evidence="13">
    <location>
        <begin position="238"/>
        <end position="266"/>
    </location>
</feature>
<dbReference type="InterPro" id="IPR036890">
    <property type="entry name" value="HATPase_C_sf"/>
</dbReference>
<comment type="caution">
    <text evidence="16">The sequence shown here is derived from an EMBL/GenBank/DDBJ whole genome shotgun (WGS) entry which is preliminary data.</text>
</comment>
<dbReference type="AlphaFoldDB" id="A0A429ZMC6"/>
<evidence type="ECO:0000256" key="11">
    <source>
        <dbReference type="ARBA" id="ARBA00023136"/>
    </source>
</evidence>
<sequence>MVTYKEELYTEIRKRLTKLAVFVSLLIVFLLASLFLFIENYQLKYDTQQVLNFFDELDKKGERLLTELNESVIPKYVSNEKKERQFYTDYYQEMNSMGISADLMVITKQGDVTLSVGQASIGLSPYYLKSMCQENGRMTRKIQRDINGMMYVIMCSRVKNSDYYSLLIINSTVFNQMGIEFGTKYVISDNLDNILVKNSSNFVTGHKINHKKLLSPLFLENGNLYLSQVTKINKETTLYTYLMTFPLIYFLLFSLVVTSALLYLLWHQSERLAQGISNKQTKEINQLVAETKRLKEGQSHNISLKTNQEFQFLIDNINNMIEERDKLVQQQLVLERQNFHYERKVLEAQFNPHFIYNTLEAIRVTSHFDPGIADRLILSLNRVLRYSVDFSKEFACLGKDSQIIKDFLEVNKIRFDKFSYDIEIDQELEAFPVPKLFLLPLVENAIKYGMKVRQDLFITIHCYKEDDVIHFEVGDNGPGFKEEQLNRVNYLSEDETHHGLINSYRRLKHSYPNSSMSVCNQKEGAMVKFSVWGIEDDKNSCS</sequence>
<keyword evidence="12" id="KW-0175">Coiled coil</keyword>
<evidence type="ECO:0000256" key="12">
    <source>
        <dbReference type="SAM" id="Coils"/>
    </source>
</evidence>
<evidence type="ECO:0000313" key="17">
    <source>
        <dbReference type="Proteomes" id="UP000288490"/>
    </source>
</evidence>
<keyword evidence="6" id="KW-0547">Nucleotide-binding</keyword>
<keyword evidence="4" id="KW-0808">Transferase</keyword>
<evidence type="ECO:0000256" key="3">
    <source>
        <dbReference type="ARBA" id="ARBA00022553"/>
    </source>
</evidence>
<keyword evidence="11 13" id="KW-0472">Membrane</keyword>
<evidence type="ECO:0000256" key="7">
    <source>
        <dbReference type="ARBA" id="ARBA00022777"/>
    </source>
</evidence>
<evidence type="ECO:0000256" key="2">
    <source>
        <dbReference type="ARBA" id="ARBA00022475"/>
    </source>
</evidence>
<evidence type="ECO:0000256" key="9">
    <source>
        <dbReference type="ARBA" id="ARBA00022989"/>
    </source>
</evidence>
<feature type="domain" description="Signal transduction histidine kinase internal region" evidence="15">
    <location>
        <begin position="342"/>
        <end position="416"/>
    </location>
</feature>
<dbReference type="Pfam" id="PF06580">
    <property type="entry name" value="His_kinase"/>
    <property type="match status" value="1"/>
</dbReference>
<evidence type="ECO:0000256" key="8">
    <source>
        <dbReference type="ARBA" id="ARBA00022840"/>
    </source>
</evidence>
<dbReference type="InterPro" id="IPR003594">
    <property type="entry name" value="HATPase_dom"/>
</dbReference>